<sequence length="44" mass="5063">MPYRTAAFRSNLHASRQTRRPFALPIRRMQARIGHTFCSTIAAC</sequence>
<proteinExistence type="predicted"/>
<dbReference type="EMBL" id="AMCW01000022">
    <property type="protein sequence ID" value="EKK03620.1"/>
    <property type="molecule type" value="Genomic_DNA"/>
</dbReference>
<name>K5CHV2_RHOBT</name>
<gene>
    <name evidence="1" type="ORF">RBSH_01069</name>
</gene>
<accession>K5CHV2</accession>
<protein>
    <submittedName>
        <fullName evidence="1">Uncharacterized protein</fullName>
    </submittedName>
</protein>
<evidence type="ECO:0000313" key="1">
    <source>
        <dbReference type="EMBL" id="EKK03620.1"/>
    </source>
</evidence>
<dbReference type="Proteomes" id="UP000007993">
    <property type="component" value="Unassembled WGS sequence"/>
</dbReference>
<evidence type="ECO:0000313" key="2">
    <source>
        <dbReference type="Proteomes" id="UP000007993"/>
    </source>
</evidence>
<reference evidence="1 2" key="1">
    <citation type="journal article" date="2013" name="Mar. Genomics">
        <title>Expression of sulfatases in Rhodopirellula baltica and the diversity of sulfatases in the genus Rhodopirellula.</title>
        <authorList>
            <person name="Wegner C.E."/>
            <person name="Richter-Heitmann T."/>
            <person name="Klindworth A."/>
            <person name="Klockow C."/>
            <person name="Richter M."/>
            <person name="Achstetter T."/>
            <person name="Glockner F.O."/>
            <person name="Harder J."/>
        </authorList>
    </citation>
    <scope>NUCLEOTIDE SEQUENCE [LARGE SCALE GENOMIC DNA]</scope>
    <source>
        <strain evidence="1 2">SH28</strain>
    </source>
</reference>
<dbReference type="AlphaFoldDB" id="K5CHV2"/>
<comment type="caution">
    <text evidence="1">The sequence shown here is derived from an EMBL/GenBank/DDBJ whole genome shotgun (WGS) entry which is preliminary data.</text>
</comment>
<organism evidence="1 2">
    <name type="scientific">Rhodopirellula baltica SH28</name>
    <dbReference type="NCBI Taxonomy" id="993517"/>
    <lineage>
        <taxon>Bacteria</taxon>
        <taxon>Pseudomonadati</taxon>
        <taxon>Planctomycetota</taxon>
        <taxon>Planctomycetia</taxon>
        <taxon>Pirellulales</taxon>
        <taxon>Pirellulaceae</taxon>
        <taxon>Rhodopirellula</taxon>
    </lineage>
</organism>